<proteinExistence type="predicted"/>
<dbReference type="EMBL" id="FOSB01000007">
    <property type="protein sequence ID" value="SFK11471.1"/>
    <property type="molecule type" value="Genomic_DNA"/>
</dbReference>
<organism evidence="2 3">
    <name type="scientific">Halobacillus dabanensis</name>
    <dbReference type="NCBI Taxonomy" id="240302"/>
    <lineage>
        <taxon>Bacteria</taxon>
        <taxon>Bacillati</taxon>
        <taxon>Bacillota</taxon>
        <taxon>Bacilli</taxon>
        <taxon>Bacillales</taxon>
        <taxon>Bacillaceae</taxon>
        <taxon>Halobacillus</taxon>
    </lineage>
</organism>
<dbReference type="OrthoDB" id="1681794at2"/>
<accession>A0A1I3WYE8</accession>
<keyword evidence="3" id="KW-1185">Reference proteome</keyword>
<feature type="transmembrane region" description="Helical" evidence="1">
    <location>
        <begin position="96"/>
        <end position="116"/>
    </location>
</feature>
<feature type="transmembrane region" description="Helical" evidence="1">
    <location>
        <begin position="122"/>
        <end position="143"/>
    </location>
</feature>
<evidence type="ECO:0000313" key="2">
    <source>
        <dbReference type="EMBL" id="SFK11471.1"/>
    </source>
</evidence>
<feature type="transmembrane region" description="Helical" evidence="1">
    <location>
        <begin position="66"/>
        <end position="84"/>
    </location>
</feature>
<reference evidence="3" key="1">
    <citation type="submission" date="2016-10" db="EMBL/GenBank/DDBJ databases">
        <authorList>
            <person name="Varghese N."/>
            <person name="Submissions S."/>
        </authorList>
    </citation>
    <scope>NUCLEOTIDE SEQUENCE [LARGE SCALE GENOMIC DNA]</scope>
    <source>
        <strain evidence="3">CGMCC 1.3704</strain>
    </source>
</reference>
<dbReference type="Proteomes" id="UP000183557">
    <property type="component" value="Unassembled WGS sequence"/>
</dbReference>
<protein>
    <submittedName>
        <fullName evidence="2">Uncharacterized protein</fullName>
    </submittedName>
</protein>
<keyword evidence="1" id="KW-1133">Transmembrane helix</keyword>
<dbReference type="RefSeq" id="WP_075037084.1">
    <property type="nucleotide sequence ID" value="NZ_FOSB01000007.1"/>
</dbReference>
<name>A0A1I3WYE8_HALDA</name>
<evidence type="ECO:0000256" key="1">
    <source>
        <dbReference type="SAM" id="Phobius"/>
    </source>
</evidence>
<dbReference type="AlphaFoldDB" id="A0A1I3WYE8"/>
<dbReference type="STRING" id="240302.BN982_00669"/>
<sequence length="156" mass="17611">MKEKKLEILLWSIAFPGFGQILNGQVLKGLAFILLEVIINLNSSFNMAIIHSFTGNINEAIEVTNYQWLMFYPCVYMFAVWDAYRHADGECGPYIFVPFAFSAYTVTVGLIYSPVFKVGGMLIGPVWLPILFLLPGILIGLYLRKIFIRPSKSSMS</sequence>
<gene>
    <name evidence="2" type="ORF">SAMN04487936_107166</name>
</gene>
<feature type="transmembrane region" description="Helical" evidence="1">
    <location>
        <begin position="30"/>
        <end position="54"/>
    </location>
</feature>
<keyword evidence="1" id="KW-0812">Transmembrane</keyword>
<evidence type="ECO:0000313" key="3">
    <source>
        <dbReference type="Proteomes" id="UP000183557"/>
    </source>
</evidence>
<keyword evidence="1" id="KW-0472">Membrane</keyword>